<evidence type="ECO:0000256" key="1">
    <source>
        <dbReference type="ARBA" id="ARBA00000085"/>
    </source>
</evidence>
<dbReference type="EMBL" id="QEQK01000016">
    <property type="protein sequence ID" value="PWN54884.1"/>
    <property type="molecule type" value="Genomic_DNA"/>
</dbReference>
<dbReference type="SMART" id="SM00388">
    <property type="entry name" value="HisKA"/>
    <property type="match status" value="1"/>
</dbReference>
<organism evidence="9 10">
    <name type="scientific">Abyssibacter profundi</name>
    <dbReference type="NCBI Taxonomy" id="2182787"/>
    <lineage>
        <taxon>Bacteria</taxon>
        <taxon>Pseudomonadati</taxon>
        <taxon>Pseudomonadota</taxon>
        <taxon>Gammaproteobacteria</taxon>
        <taxon>Chromatiales</taxon>
        <taxon>Oceanococcaceae</taxon>
        <taxon>Abyssibacter</taxon>
    </lineage>
</organism>
<dbReference type="PROSITE" id="PS50109">
    <property type="entry name" value="HIS_KIN"/>
    <property type="match status" value="1"/>
</dbReference>
<dbReference type="Gene3D" id="1.10.287.130">
    <property type="match status" value="1"/>
</dbReference>
<dbReference type="InterPro" id="IPR036097">
    <property type="entry name" value="HisK_dim/P_sf"/>
</dbReference>
<dbReference type="PRINTS" id="PR00344">
    <property type="entry name" value="BCTRLSENSOR"/>
</dbReference>
<dbReference type="AlphaFoldDB" id="A0A383XQI0"/>
<dbReference type="InterPro" id="IPR035965">
    <property type="entry name" value="PAS-like_dom_sf"/>
</dbReference>
<dbReference type="SUPFAM" id="SSF55874">
    <property type="entry name" value="ATPase domain of HSP90 chaperone/DNA topoisomerase II/histidine kinase"/>
    <property type="match status" value="1"/>
</dbReference>
<evidence type="ECO:0000313" key="9">
    <source>
        <dbReference type="EMBL" id="PWN54884.1"/>
    </source>
</evidence>
<dbReference type="RefSeq" id="WP_109721318.1">
    <property type="nucleotide sequence ID" value="NZ_QEQK01000016.1"/>
</dbReference>
<keyword evidence="6" id="KW-0175">Coiled coil</keyword>
<accession>A0A383XQI0</accession>
<dbReference type="InterPro" id="IPR000014">
    <property type="entry name" value="PAS"/>
</dbReference>
<dbReference type="InterPro" id="IPR013655">
    <property type="entry name" value="PAS_fold_3"/>
</dbReference>
<evidence type="ECO:0000256" key="4">
    <source>
        <dbReference type="ARBA" id="ARBA00022679"/>
    </source>
</evidence>
<name>A0A383XQI0_9GAMM</name>
<proteinExistence type="predicted"/>
<comment type="caution">
    <text evidence="9">The sequence shown here is derived from an EMBL/GenBank/DDBJ whole genome shotgun (WGS) entry which is preliminary data.</text>
</comment>
<dbReference type="NCBIfam" id="TIGR00229">
    <property type="entry name" value="sensory_box"/>
    <property type="match status" value="2"/>
</dbReference>
<dbReference type="CDD" id="cd00082">
    <property type="entry name" value="HisKA"/>
    <property type="match status" value="1"/>
</dbReference>
<dbReference type="InterPro" id="IPR001610">
    <property type="entry name" value="PAC"/>
</dbReference>
<dbReference type="Pfam" id="PF08447">
    <property type="entry name" value="PAS_3"/>
    <property type="match status" value="2"/>
</dbReference>
<evidence type="ECO:0000256" key="6">
    <source>
        <dbReference type="SAM" id="Coils"/>
    </source>
</evidence>
<keyword evidence="4" id="KW-0808">Transferase</keyword>
<dbReference type="InterPro" id="IPR004358">
    <property type="entry name" value="Sig_transdc_His_kin-like_C"/>
</dbReference>
<dbReference type="Proteomes" id="UP000251800">
    <property type="component" value="Unassembled WGS sequence"/>
</dbReference>
<dbReference type="InterPro" id="IPR003594">
    <property type="entry name" value="HATPase_dom"/>
</dbReference>
<dbReference type="CDD" id="cd00075">
    <property type="entry name" value="HATPase"/>
    <property type="match status" value="1"/>
</dbReference>
<dbReference type="InterPro" id="IPR005467">
    <property type="entry name" value="His_kinase_dom"/>
</dbReference>
<dbReference type="OrthoDB" id="7051794at2"/>
<dbReference type="SUPFAM" id="SSF47384">
    <property type="entry name" value="Homodimeric domain of signal transducing histidine kinase"/>
    <property type="match status" value="1"/>
</dbReference>
<sequence>MLDPAAQDLPLGAAVEPPSVLGPLLESLALGTGLDQLLVLQASEQQMQPLAWRGLSAAAAAQLADVLAGTAAHVISVSTQVAAPAALRDVLAPAADSLFVTPLRTADGVPLGLLCAVTTGAAPLPGQQMALLQAQSSAMAGVLEALRSSAALEARCAALTEENWRLAATLDGTQFGTWEWNVQTGETRFNEAWAEFIGYRLEELQPTSIDTWTQHTHPDDLARSGAALEAHFAGQAPYYECEARMQHRDGSWVWVLDRGRVRTWTADGQPEWMYGVHQLITERKQREQALRDSEGRLARVSEVAGIGGWELDCATGQLQWSDMTYRIHGLSIGDMPSLDRAIEFYAPEARPVIQEAVRKCLDNGTPYDLELPFIQADGTRIWVRAVGQAEREHDRTTRLTGAFQDITTQVELKQQLAAEQARLVEHMRALERHQRELELSNQSLENFAYVASHDLSSPLLNMRSFSELLIQELGPNLEGRREHYVKYLLQSMDRMQSRIEGLLSISRVRSAALHQQRTSLDRLLDDVCDDLATQLDAAQAEIERQALPTAFCDPGLMGQVLQNLIENSLRYRGEQPPVIRITGGQDDTTVWLTVADNGRGFEAKHAQRIFRLFERLERGTEGSGLGLAVSRLVLERHGGSITADAEPGRGATFTLRWPVVPMG</sequence>
<dbReference type="InterPro" id="IPR000700">
    <property type="entry name" value="PAS-assoc_C"/>
</dbReference>
<keyword evidence="5" id="KW-0418">Kinase</keyword>
<dbReference type="Pfam" id="PF02518">
    <property type="entry name" value="HATPase_c"/>
    <property type="match status" value="1"/>
</dbReference>
<protein>
    <recommendedName>
        <fullName evidence="2">histidine kinase</fullName>
        <ecNumber evidence="2">2.7.13.3</ecNumber>
    </recommendedName>
</protein>
<dbReference type="SUPFAM" id="SSF55785">
    <property type="entry name" value="PYP-like sensor domain (PAS domain)"/>
    <property type="match status" value="2"/>
</dbReference>
<evidence type="ECO:0000256" key="3">
    <source>
        <dbReference type="ARBA" id="ARBA00022553"/>
    </source>
</evidence>
<dbReference type="SMART" id="SM00387">
    <property type="entry name" value="HATPase_c"/>
    <property type="match status" value="1"/>
</dbReference>
<dbReference type="PANTHER" id="PTHR43304:SF1">
    <property type="entry name" value="PAC DOMAIN-CONTAINING PROTEIN"/>
    <property type="match status" value="1"/>
</dbReference>
<keyword evidence="10" id="KW-1185">Reference proteome</keyword>
<dbReference type="Gene3D" id="3.30.450.20">
    <property type="entry name" value="PAS domain"/>
    <property type="match status" value="2"/>
</dbReference>
<dbReference type="PANTHER" id="PTHR43304">
    <property type="entry name" value="PHYTOCHROME-LIKE PROTEIN CPH1"/>
    <property type="match status" value="1"/>
</dbReference>
<reference evidence="9 10" key="1">
    <citation type="submission" date="2018-05" db="EMBL/GenBank/DDBJ databases">
        <title>Abyssibacter profundi OUC007T gen. nov., sp. nov, a marine bacterium isolated from seawater of the Mariana Trench.</title>
        <authorList>
            <person name="Zhou S."/>
        </authorList>
    </citation>
    <scope>NUCLEOTIDE SEQUENCE [LARGE SCALE GENOMIC DNA]</scope>
    <source>
        <strain evidence="9 10">OUC007</strain>
    </source>
</reference>
<gene>
    <name evidence="9" type="ORF">DEH80_14920</name>
</gene>
<evidence type="ECO:0000256" key="5">
    <source>
        <dbReference type="ARBA" id="ARBA00022777"/>
    </source>
</evidence>
<dbReference type="PROSITE" id="PS50113">
    <property type="entry name" value="PAC"/>
    <property type="match status" value="2"/>
</dbReference>
<dbReference type="Gene3D" id="2.10.70.100">
    <property type="match status" value="1"/>
</dbReference>
<dbReference type="GO" id="GO:0000155">
    <property type="term" value="F:phosphorelay sensor kinase activity"/>
    <property type="evidence" value="ECO:0007669"/>
    <property type="project" value="InterPro"/>
</dbReference>
<feature type="domain" description="PAC" evidence="8">
    <location>
        <begin position="367"/>
        <end position="418"/>
    </location>
</feature>
<evidence type="ECO:0000256" key="2">
    <source>
        <dbReference type="ARBA" id="ARBA00012438"/>
    </source>
</evidence>
<dbReference type="SMART" id="SM00091">
    <property type="entry name" value="PAS"/>
    <property type="match status" value="2"/>
</dbReference>
<comment type="catalytic activity">
    <reaction evidence="1">
        <text>ATP + protein L-histidine = ADP + protein N-phospho-L-histidine.</text>
        <dbReference type="EC" id="2.7.13.3"/>
    </reaction>
</comment>
<dbReference type="Pfam" id="PF00512">
    <property type="entry name" value="HisKA"/>
    <property type="match status" value="1"/>
</dbReference>
<evidence type="ECO:0000259" key="7">
    <source>
        <dbReference type="PROSITE" id="PS50109"/>
    </source>
</evidence>
<feature type="coiled-coil region" evidence="6">
    <location>
        <begin position="416"/>
        <end position="443"/>
    </location>
</feature>
<feature type="domain" description="Histidine kinase" evidence="7">
    <location>
        <begin position="450"/>
        <end position="661"/>
    </location>
</feature>
<dbReference type="InterPro" id="IPR052162">
    <property type="entry name" value="Sensor_kinase/Photoreceptor"/>
</dbReference>
<dbReference type="Gene3D" id="3.30.565.10">
    <property type="entry name" value="Histidine kinase-like ATPase, C-terminal domain"/>
    <property type="match status" value="1"/>
</dbReference>
<dbReference type="CDD" id="cd00130">
    <property type="entry name" value="PAS"/>
    <property type="match status" value="2"/>
</dbReference>
<feature type="domain" description="PAC" evidence="8">
    <location>
        <begin position="239"/>
        <end position="292"/>
    </location>
</feature>
<dbReference type="EC" id="2.7.13.3" evidence="2"/>
<dbReference type="SMART" id="SM00086">
    <property type="entry name" value="PAC"/>
    <property type="match status" value="2"/>
</dbReference>
<evidence type="ECO:0000259" key="8">
    <source>
        <dbReference type="PROSITE" id="PS50113"/>
    </source>
</evidence>
<dbReference type="InterPro" id="IPR036890">
    <property type="entry name" value="HATPase_C_sf"/>
</dbReference>
<dbReference type="InterPro" id="IPR003661">
    <property type="entry name" value="HisK_dim/P_dom"/>
</dbReference>
<evidence type="ECO:0000313" key="10">
    <source>
        <dbReference type="Proteomes" id="UP000251800"/>
    </source>
</evidence>
<keyword evidence="3" id="KW-0597">Phosphoprotein</keyword>